<keyword evidence="4 5" id="KW-0808">Transferase</keyword>
<evidence type="ECO:0000256" key="2">
    <source>
        <dbReference type="ARBA" id="ARBA00008919"/>
    </source>
</evidence>
<dbReference type="Proteomes" id="UP001217089">
    <property type="component" value="Unassembled WGS sequence"/>
</dbReference>
<dbReference type="EC" id="2.4.1.-" evidence="5"/>
<keyword evidence="5" id="KW-0812">Transmembrane</keyword>
<dbReference type="EMBL" id="JARBDR010000337">
    <property type="protein sequence ID" value="KAJ8315555.1"/>
    <property type="molecule type" value="Genomic_DNA"/>
</dbReference>
<feature type="non-terminal residue" evidence="7">
    <location>
        <position position="132"/>
    </location>
</feature>
<keyword evidence="5" id="KW-0472">Membrane</keyword>
<dbReference type="InterPro" id="IPR038577">
    <property type="entry name" value="GT10-like_C_sf"/>
</dbReference>
<comment type="subcellular location">
    <subcellularLocation>
        <location evidence="5">Golgi apparatus</location>
        <location evidence="5">Golgi stack membrane</location>
        <topology evidence="5">Single-pass type II membrane protein</topology>
    </subcellularLocation>
</comment>
<proteinExistence type="inferred from homology"/>
<comment type="pathway">
    <text evidence="1">Protein modification; protein glycosylation.</text>
</comment>
<organism evidence="7 8">
    <name type="scientific">Tegillarca granosa</name>
    <name type="common">Malaysian cockle</name>
    <name type="synonym">Anadara granosa</name>
    <dbReference type="NCBI Taxonomy" id="220873"/>
    <lineage>
        <taxon>Eukaryota</taxon>
        <taxon>Metazoa</taxon>
        <taxon>Spiralia</taxon>
        <taxon>Lophotrochozoa</taxon>
        <taxon>Mollusca</taxon>
        <taxon>Bivalvia</taxon>
        <taxon>Autobranchia</taxon>
        <taxon>Pteriomorphia</taxon>
        <taxon>Arcoida</taxon>
        <taxon>Arcoidea</taxon>
        <taxon>Arcidae</taxon>
        <taxon>Tegillarca</taxon>
    </lineage>
</organism>
<dbReference type="PANTHER" id="PTHR11929:SF145">
    <property type="entry name" value="ALPHA-(1,3)-FUCOSYLTRANSFERASE FUT-1"/>
    <property type="match status" value="1"/>
</dbReference>
<gene>
    <name evidence="7" type="ORF">KUTeg_007705</name>
</gene>
<evidence type="ECO:0000256" key="5">
    <source>
        <dbReference type="RuleBase" id="RU003832"/>
    </source>
</evidence>
<evidence type="ECO:0000313" key="7">
    <source>
        <dbReference type="EMBL" id="KAJ8315555.1"/>
    </source>
</evidence>
<evidence type="ECO:0000313" key="8">
    <source>
        <dbReference type="Proteomes" id="UP001217089"/>
    </source>
</evidence>
<evidence type="ECO:0000256" key="1">
    <source>
        <dbReference type="ARBA" id="ARBA00004922"/>
    </source>
</evidence>
<dbReference type="InterPro" id="IPR001503">
    <property type="entry name" value="Glyco_trans_10"/>
</dbReference>
<sequence length="132" mass="15792">MKNKTALWFISHCKTQARREDYVKQKKRDKRDKYTLAKFYKFHISFENSLCKDYITEKSLHILPSSIVPIVRGEPTSELFLPPGSYIDTKNFKLSSQLGKYLKELAINETEYIQYFKWKKYYKVFGMVDVQL</sequence>
<dbReference type="Gene3D" id="3.40.50.11660">
    <property type="entry name" value="Glycosyl transferase family 10, C-terminal domain"/>
    <property type="match status" value="1"/>
</dbReference>
<protein>
    <recommendedName>
        <fullName evidence="5">Fucosyltransferase</fullName>
        <ecNumber evidence="5">2.4.1.-</ecNumber>
    </recommendedName>
</protein>
<comment type="caution">
    <text evidence="7">The sequence shown here is derived from an EMBL/GenBank/DDBJ whole genome shotgun (WGS) entry which is preliminary data.</text>
</comment>
<keyword evidence="3 5" id="KW-0328">Glycosyltransferase</keyword>
<evidence type="ECO:0000256" key="3">
    <source>
        <dbReference type="ARBA" id="ARBA00022676"/>
    </source>
</evidence>
<dbReference type="PANTHER" id="PTHR11929">
    <property type="entry name" value="ALPHA- 1,3 -FUCOSYLTRANSFERASE"/>
    <property type="match status" value="1"/>
</dbReference>
<name>A0ABQ9FIP1_TEGGR</name>
<feature type="domain" description="Fucosyltransferase C-terminal" evidence="6">
    <location>
        <begin position="26"/>
        <end position="125"/>
    </location>
</feature>
<dbReference type="SUPFAM" id="SSF53756">
    <property type="entry name" value="UDP-Glycosyltransferase/glycogen phosphorylase"/>
    <property type="match status" value="1"/>
</dbReference>
<accession>A0ABQ9FIP1</accession>
<dbReference type="InterPro" id="IPR055270">
    <property type="entry name" value="Glyco_tran_10_C"/>
</dbReference>
<keyword evidence="5" id="KW-0333">Golgi apparatus</keyword>
<keyword evidence="8" id="KW-1185">Reference proteome</keyword>
<reference evidence="7 8" key="1">
    <citation type="submission" date="2022-12" db="EMBL/GenBank/DDBJ databases">
        <title>Chromosome-level genome of Tegillarca granosa.</title>
        <authorList>
            <person name="Kim J."/>
        </authorList>
    </citation>
    <scope>NUCLEOTIDE SEQUENCE [LARGE SCALE GENOMIC DNA]</scope>
    <source>
        <strain evidence="7">Teg-2019</strain>
        <tissue evidence="7">Adductor muscle</tissue>
    </source>
</reference>
<comment type="similarity">
    <text evidence="2 5">Belongs to the glycosyltransferase 10 family.</text>
</comment>
<evidence type="ECO:0000256" key="4">
    <source>
        <dbReference type="ARBA" id="ARBA00022679"/>
    </source>
</evidence>
<dbReference type="Pfam" id="PF00852">
    <property type="entry name" value="Glyco_transf_10"/>
    <property type="match status" value="1"/>
</dbReference>
<evidence type="ECO:0000259" key="6">
    <source>
        <dbReference type="Pfam" id="PF00852"/>
    </source>
</evidence>